<protein>
    <submittedName>
        <fullName evidence="2">Terminase small subunit</fullName>
    </submittedName>
</protein>
<dbReference type="EMBL" id="KU052488">
    <property type="protein sequence ID" value="ALY06852.1"/>
    <property type="molecule type" value="Genomic_DNA"/>
</dbReference>
<proteinExistence type="predicted"/>
<evidence type="ECO:0000313" key="3">
    <source>
        <dbReference type="Proteomes" id="UP000223158"/>
    </source>
</evidence>
<feature type="region of interest" description="Disordered" evidence="1">
    <location>
        <begin position="1"/>
        <end position="24"/>
    </location>
</feature>
<evidence type="ECO:0000313" key="2">
    <source>
        <dbReference type="EMBL" id="ALY06852.1"/>
    </source>
</evidence>
<sequence length="167" mass="18787">MDKLPNARKPAALTKGHNQSQSELRARIADEERLKGKDNEVNVAPDFIKGWETAEKYYHYIYHLLADVDILSNVDRMGVGALAECLAMMEQSNKAMKNDELMVEQRTKFGVKMVENPAINTHIKFLDRFRTLAVQYGLSPSSRAQLSAMTIGDRSSGNSELEKIINS</sequence>
<gene>
    <name evidence="2" type="ORF">SAC12_030</name>
</gene>
<evidence type="ECO:0000256" key="1">
    <source>
        <dbReference type="SAM" id="MobiDB-lite"/>
    </source>
</evidence>
<name>A0A1I9KK59_9CAUD</name>
<dbReference type="InterPro" id="IPR006448">
    <property type="entry name" value="Phage_term_ssu_P27"/>
</dbReference>
<reference evidence="2 3" key="1">
    <citation type="submission" date="2015-11" db="EMBL/GenBank/DDBJ databases">
        <title>Lactobacillus brevis bacteriophage SA-C12: a mosaic Myoviridae member.</title>
        <authorList>
            <person name="Mahony J."/>
        </authorList>
    </citation>
    <scope>NUCLEOTIDE SEQUENCE [LARGE SCALE GENOMIC DNA]</scope>
</reference>
<keyword evidence="3" id="KW-1185">Reference proteome</keyword>
<dbReference type="Proteomes" id="UP000223158">
    <property type="component" value="Segment"/>
</dbReference>
<organism evidence="2 3">
    <name type="scientific">Lactobacillus phage SA-C12</name>
    <dbReference type="NCBI Taxonomy" id="1755697"/>
    <lineage>
        <taxon>Viruses</taxon>
        <taxon>Duplodnaviria</taxon>
        <taxon>Heunggongvirae</taxon>
        <taxon>Uroviricota</taxon>
        <taxon>Caudoviricetes</taxon>
        <taxon>Tybeckvirinae</taxon>
        <taxon>Lenusvirus</taxon>
        <taxon>Lenusvirus SAC12</taxon>
    </lineage>
</organism>
<accession>A0A1I9KK59</accession>
<dbReference type="Pfam" id="PF05119">
    <property type="entry name" value="Terminase_4"/>
    <property type="match status" value="1"/>
</dbReference>